<reference evidence="12 13" key="1">
    <citation type="journal article" date="2019" name="Int. J. Syst. Evol. Microbiol.">
        <title>The Global Catalogue of Microorganisms (GCM) 10K type strain sequencing project: providing services to taxonomists for standard genome sequencing and annotation.</title>
        <authorList>
            <consortium name="The Broad Institute Genomics Platform"/>
            <consortium name="The Broad Institute Genome Sequencing Center for Infectious Disease"/>
            <person name="Wu L."/>
            <person name="Ma J."/>
        </authorList>
    </citation>
    <scope>NUCLEOTIDE SEQUENCE [LARGE SCALE GENOMIC DNA]</scope>
    <source>
        <strain evidence="12 13">JCM 11445</strain>
    </source>
</reference>
<dbReference type="Pfam" id="PF01135">
    <property type="entry name" value="PCMT"/>
    <property type="match status" value="1"/>
</dbReference>
<evidence type="ECO:0000313" key="12">
    <source>
        <dbReference type="EMBL" id="GAA0971938.1"/>
    </source>
</evidence>
<dbReference type="GO" id="GO:0008168">
    <property type="term" value="F:methyltransferase activity"/>
    <property type="evidence" value="ECO:0007669"/>
    <property type="project" value="UniProtKB-KW"/>
</dbReference>
<dbReference type="EC" id="2.1.1.77" evidence="3"/>
<keyword evidence="6 12" id="KW-0489">Methyltransferase</keyword>
<comment type="similarity">
    <text evidence="2">Belongs to the methyltransferase superfamily. L-isoaspartyl/D-aspartyl protein methyltransferase family.</text>
</comment>
<dbReference type="NCBIfam" id="TIGR04188">
    <property type="entry name" value="methyltr_grsp"/>
    <property type="match status" value="1"/>
</dbReference>
<keyword evidence="5" id="KW-0963">Cytoplasm</keyword>
<accession>A0ABN1S3K9</accession>
<dbReference type="InterPro" id="IPR026448">
    <property type="entry name" value="Methyltr_grasp"/>
</dbReference>
<proteinExistence type="inferred from homology"/>
<keyword evidence="7" id="KW-0808">Transferase</keyword>
<evidence type="ECO:0000256" key="4">
    <source>
        <dbReference type="ARBA" id="ARBA00013346"/>
    </source>
</evidence>
<evidence type="ECO:0000256" key="7">
    <source>
        <dbReference type="ARBA" id="ARBA00022679"/>
    </source>
</evidence>
<dbReference type="SUPFAM" id="SSF53335">
    <property type="entry name" value="S-adenosyl-L-methionine-dependent methyltransferases"/>
    <property type="match status" value="1"/>
</dbReference>
<keyword evidence="8" id="KW-0949">S-adenosyl-L-methionine</keyword>
<evidence type="ECO:0000256" key="9">
    <source>
        <dbReference type="ARBA" id="ARBA00030757"/>
    </source>
</evidence>
<evidence type="ECO:0000313" key="13">
    <source>
        <dbReference type="Proteomes" id="UP001500033"/>
    </source>
</evidence>
<gene>
    <name evidence="12" type="primary">tgmC_1</name>
    <name evidence="12" type="ORF">GCM10009576_014780</name>
</gene>
<dbReference type="PANTHER" id="PTHR11579">
    <property type="entry name" value="PROTEIN-L-ISOASPARTATE O-METHYLTRANSFERASE"/>
    <property type="match status" value="1"/>
</dbReference>
<evidence type="ECO:0000256" key="11">
    <source>
        <dbReference type="ARBA" id="ARBA00031350"/>
    </source>
</evidence>
<dbReference type="Proteomes" id="UP001500033">
    <property type="component" value="Unassembled WGS sequence"/>
</dbReference>
<comment type="subcellular location">
    <subcellularLocation>
        <location evidence="1">Cytoplasm</location>
    </subcellularLocation>
</comment>
<comment type="caution">
    <text evidence="12">The sequence shown here is derived from an EMBL/GenBank/DDBJ whole genome shotgun (WGS) entry which is preliminary data.</text>
</comment>
<dbReference type="GO" id="GO:0032259">
    <property type="term" value="P:methylation"/>
    <property type="evidence" value="ECO:0007669"/>
    <property type="project" value="UniProtKB-KW"/>
</dbReference>
<dbReference type="Gene3D" id="3.40.50.150">
    <property type="entry name" value="Vaccinia Virus protein VP39"/>
    <property type="match status" value="1"/>
</dbReference>
<name>A0ABN1S3K9_9ACTN</name>
<organism evidence="12 13">
    <name type="scientific">Streptomyces rhizosphaericus</name>
    <dbReference type="NCBI Taxonomy" id="114699"/>
    <lineage>
        <taxon>Bacteria</taxon>
        <taxon>Bacillati</taxon>
        <taxon>Actinomycetota</taxon>
        <taxon>Actinomycetes</taxon>
        <taxon>Kitasatosporales</taxon>
        <taxon>Streptomycetaceae</taxon>
        <taxon>Streptomyces</taxon>
        <taxon>Streptomyces violaceusniger group</taxon>
    </lineage>
</organism>
<evidence type="ECO:0000256" key="3">
    <source>
        <dbReference type="ARBA" id="ARBA00011890"/>
    </source>
</evidence>
<dbReference type="InterPro" id="IPR029063">
    <property type="entry name" value="SAM-dependent_MTases_sf"/>
</dbReference>
<evidence type="ECO:0000256" key="10">
    <source>
        <dbReference type="ARBA" id="ARBA00031323"/>
    </source>
</evidence>
<evidence type="ECO:0000256" key="2">
    <source>
        <dbReference type="ARBA" id="ARBA00005369"/>
    </source>
</evidence>
<protein>
    <recommendedName>
        <fullName evidence="4">Protein-L-isoaspartate O-methyltransferase</fullName>
        <ecNumber evidence="3">2.1.1.77</ecNumber>
    </recommendedName>
    <alternativeName>
        <fullName evidence="11">L-isoaspartyl protein carboxyl methyltransferase</fullName>
    </alternativeName>
    <alternativeName>
        <fullName evidence="9">Protein L-isoaspartyl methyltransferase</fullName>
    </alternativeName>
    <alternativeName>
        <fullName evidence="10">Protein-beta-aspartate methyltransferase</fullName>
    </alternativeName>
</protein>
<evidence type="ECO:0000256" key="5">
    <source>
        <dbReference type="ARBA" id="ARBA00022490"/>
    </source>
</evidence>
<dbReference type="PANTHER" id="PTHR11579:SF0">
    <property type="entry name" value="PROTEIN-L-ISOASPARTATE(D-ASPARTATE) O-METHYLTRANSFERASE"/>
    <property type="match status" value="1"/>
</dbReference>
<dbReference type="CDD" id="cd02440">
    <property type="entry name" value="AdoMet_MTases"/>
    <property type="match status" value="1"/>
</dbReference>
<keyword evidence="13" id="KW-1185">Reference proteome</keyword>
<sequence>MREDDERLRVRLGDRLTEAGCLRTAPWRAAVKAVPRHEFLRGGFFEQVEGASPTAWRPVLPNGDGRWLERCYADESLVTQVAGTVVPGDLRGEIMRTPTSSSTMPSLVVRMLEELQAEDGHRVLEIGTGTGYSTALLCHRLGDGSVVSVEVDREVSGRAATSLSACGYRPNLVVGDGLAGHVDAAPYDRVIATCGVLTVPESWIAQTKPGGIVLATVGGWLYASELARLTVHGDGTASGRFLDGQISFMLARPHLPPPLGLLPDIGSGEERLTALGPDLLTSDWTTRFVAQLAAPRAQHITLSGEGRTHQILIDVQAGAWAVLTEADRGWRVRQGGPIRLWDAVEDHVARWCADGAPGLDRFEITVTPDEGQVIRWLGGRRSRG</sequence>
<dbReference type="EMBL" id="BAAAIE010000006">
    <property type="protein sequence ID" value="GAA0971938.1"/>
    <property type="molecule type" value="Genomic_DNA"/>
</dbReference>
<dbReference type="InterPro" id="IPR000682">
    <property type="entry name" value="PCMT"/>
</dbReference>
<evidence type="ECO:0000256" key="1">
    <source>
        <dbReference type="ARBA" id="ARBA00004496"/>
    </source>
</evidence>
<evidence type="ECO:0000256" key="6">
    <source>
        <dbReference type="ARBA" id="ARBA00022603"/>
    </source>
</evidence>
<evidence type="ECO:0000256" key="8">
    <source>
        <dbReference type="ARBA" id="ARBA00022691"/>
    </source>
</evidence>